<evidence type="ECO:0000313" key="7">
    <source>
        <dbReference type="Proteomes" id="UP000193100"/>
    </source>
</evidence>
<evidence type="ECO:0000256" key="3">
    <source>
        <dbReference type="ARBA" id="ARBA00023159"/>
    </source>
</evidence>
<feature type="domain" description="HTH araC/xylS-type" evidence="5">
    <location>
        <begin position="192"/>
        <end position="290"/>
    </location>
</feature>
<dbReference type="InterPro" id="IPR020449">
    <property type="entry name" value="Tscrpt_reg_AraC-type_HTH"/>
</dbReference>
<dbReference type="PANTHER" id="PTHR43280:SF27">
    <property type="entry name" value="TRANSCRIPTIONAL REGULATOR MTLR"/>
    <property type="match status" value="1"/>
</dbReference>
<dbReference type="RefSeq" id="WP_075194832.1">
    <property type="nucleotide sequence ID" value="NZ_CP020931.1"/>
</dbReference>
<keyword evidence="3" id="KW-0010">Activator</keyword>
<dbReference type="PANTHER" id="PTHR43280">
    <property type="entry name" value="ARAC-FAMILY TRANSCRIPTIONAL REGULATOR"/>
    <property type="match status" value="1"/>
</dbReference>
<dbReference type="PROSITE" id="PS00041">
    <property type="entry name" value="HTH_ARAC_FAMILY_1"/>
    <property type="match status" value="1"/>
</dbReference>
<name>A0A1W6KA86_9GAMM</name>
<dbReference type="GO" id="GO:0003700">
    <property type="term" value="F:DNA-binding transcription factor activity"/>
    <property type="evidence" value="ECO:0007669"/>
    <property type="project" value="InterPro"/>
</dbReference>
<dbReference type="Gene3D" id="1.10.10.60">
    <property type="entry name" value="Homeodomain-like"/>
    <property type="match status" value="2"/>
</dbReference>
<dbReference type="CDD" id="cd06976">
    <property type="entry name" value="cupin_MtlR-like_N"/>
    <property type="match status" value="1"/>
</dbReference>
<proteinExistence type="predicted"/>
<dbReference type="InterPro" id="IPR018060">
    <property type="entry name" value="HTH_AraC"/>
</dbReference>
<evidence type="ECO:0000313" key="6">
    <source>
        <dbReference type="EMBL" id="ARM84320.1"/>
    </source>
</evidence>
<keyword evidence="4" id="KW-0804">Transcription</keyword>
<keyword evidence="2" id="KW-0238">DNA-binding</keyword>
<dbReference type="GeneID" id="77256192"/>
<sequence length="298" mass="34748">MGAEKQRIQPEFEWVDQRGDESIRYLDHGYPSPLVRWHYHEEYELHLITETSGKVFVGDYIGNFAPNSLILVGPNLPHNWISQLEKGEHVELRDRVINFSHDLITASESVFPETRALAPFWQRAQYGIEFRNREGIDKAIGLFEEVATSNGFRRLTRFWAMVEILAAMDDYRVLSSSTYLPITDEKILNRLNQALNHIFEHYRSSISLEDVAAHVNMSPTYFSKFFKKATGHRFIEFVNTLRVNKACERLAHTDDPITEICFQVGFNNIANFNRRFSDVKGMTPSEYRRTSMDALYQR</sequence>
<evidence type="ECO:0000256" key="4">
    <source>
        <dbReference type="ARBA" id="ARBA00023163"/>
    </source>
</evidence>
<keyword evidence="1" id="KW-0805">Transcription regulation</keyword>
<dbReference type="GO" id="GO:0009893">
    <property type="term" value="P:positive regulation of metabolic process"/>
    <property type="evidence" value="ECO:0007669"/>
    <property type="project" value="UniProtKB-ARBA"/>
</dbReference>
<dbReference type="PRINTS" id="PR00032">
    <property type="entry name" value="HTHARAC"/>
</dbReference>
<dbReference type="PROSITE" id="PS01124">
    <property type="entry name" value="HTH_ARAC_FAMILY_2"/>
    <property type="match status" value="1"/>
</dbReference>
<reference evidence="6 7" key="1">
    <citation type="submission" date="2017-04" db="EMBL/GenBank/DDBJ databases">
        <title>Genome Sequence of Marinobacter salarius strain SMR5 Isolated from a culture of the Diatom Skeletonema marinoi.</title>
        <authorList>
            <person name="Topel M."/>
            <person name="Pinder M.I.M."/>
            <person name="Johansson O.N."/>
            <person name="Kourtchenko O."/>
            <person name="Godhe A."/>
            <person name="Clarke A.K."/>
        </authorList>
    </citation>
    <scope>NUCLEOTIDE SEQUENCE [LARGE SCALE GENOMIC DNA]</scope>
    <source>
        <strain evidence="6 7">SMR5</strain>
    </source>
</reference>
<dbReference type="Pfam" id="PF02311">
    <property type="entry name" value="AraC_binding"/>
    <property type="match status" value="1"/>
</dbReference>
<dbReference type="InterPro" id="IPR037923">
    <property type="entry name" value="HTH-like"/>
</dbReference>
<evidence type="ECO:0000256" key="1">
    <source>
        <dbReference type="ARBA" id="ARBA00023015"/>
    </source>
</evidence>
<dbReference type="GO" id="GO:0043565">
    <property type="term" value="F:sequence-specific DNA binding"/>
    <property type="evidence" value="ECO:0007669"/>
    <property type="project" value="InterPro"/>
</dbReference>
<protein>
    <submittedName>
        <fullName evidence="6">Transposon Tn10 TetD protein</fullName>
    </submittedName>
</protein>
<accession>A0A1W6KA86</accession>
<gene>
    <name evidence="6" type="primary">tetD</name>
    <name evidence="6" type="ORF">MARSALSMR5_02247</name>
</gene>
<dbReference type="InterPro" id="IPR003313">
    <property type="entry name" value="AraC-bd"/>
</dbReference>
<dbReference type="InterPro" id="IPR018062">
    <property type="entry name" value="HTH_AraC-typ_CS"/>
</dbReference>
<dbReference type="InterPro" id="IPR009057">
    <property type="entry name" value="Homeodomain-like_sf"/>
</dbReference>
<dbReference type="SMART" id="SM00342">
    <property type="entry name" value="HTH_ARAC"/>
    <property type="match status" value="1"/>
</dbReference>
<dbReference type="EMBL" id="CP020931">
    <property type="protein sequence ID" value="ARM84320.1"/>
    <property type="molecule type" value="Genomic_DNA"/>
</dbReference>
<dbReference type="SUPFAM" id="SSF51215">
    <property type="entry name" value="Regulatory protein AraC"/>
    <property type="match status" value="1"/>
</dbReference>
<evidence type="ECO:0000256" key="2">
    <source>
        <dbReference type="ARBA" id="ARBA00023125"/>
    </source>
</evidence>
<evidence type="ECO:0000259" key="5">
    <source>
        <dbReference type="PROSITE" id="PS01124"/>
    </source>
</evidence>
<dbReference type="Proteomes" id="UP000193100">
    <property type="component" value="Chromosome"/>
</dbReference>
<organism evidence="6 7">
    <name type="scientific">Marinobacter salarius</name>
    <dbReference type="NCBI Taxonomy" id="1420917"/>
    <lineage>
        <taxon>Bacteria</taxon>
        <taxon>Pseudomonadati</taxon>
        <taxon>Pseudomonadota</taxon>
        <taxon>Gammaproteobacteria</taxon>
        <taxon>Pseudomonadales</taxon>
        <taxon>Marinobacteraceae</taxon>
        <taxon>Marinobacter</taxon>
    </lineage>
</organism>
<dbReference type="Pfam" id="PF12833">
    <property type="entry name" value="HTH_18"/>
    <property type="match status" value="1"/>
</dbReference>
<dbReference type="AlphaFoldDB" id="A0A1W6KA86"/>
<dbReference type="SUPFAM" id="SSF46689">
    <property type="entry name" value="Homeodomain-like"/>
    <property type="match status" value="2"/>
</dbReference>